<dbReference type="EMBL" id="JBHSSG010000004">
    <property type="protein sequence ID" value="MFC6177848.1"/>
    <property type="molecule type" value="Genomic_DNA"/>
</dbReference>
<keyword evidence="2" id="KW-1185">Reference proteome</keyword>
<protein>
    <submittedName>
        <fullName evidence="1">Uncharacterized protein</fullName>
    </submittedName>
</protein>
<dbReference type="Proteomes" id="UP001596158">
    <property type="component" value="Unassembled WGS sequence"/>
</dbReference>
<evidence type="ECO:0000313" key="1">
    <source>
        <dbReference type="EMBL" id="MFC6177848.1"/>
    </source>
</evidence>
<reference evidence="2" key="1">
    <citation type="journal article" date="2019" name="Int. J. Syst. Evol. Microbiol.">
        <title>The Global Catalogue of Microorganisms (GCM) 10K type strain sequencing project: providing services to taxonomists for standard genome sequencing and annotation.</title>
        <authorList>
            <consortium name="The Broad Institute Genomics Platform"/>
            <consortium name="The Broad Institute Genome Sequencing Center for Infectious Disease"/>
            <person name="Wu L."/>
            <person name="Ma J."/>
        </authorList>
    </citation>
    <scope>NUCLEOTIDE SEQUENCE [LARGE SCALE GENOMIC DNA]</scope>
    <source>
        <strain evidence="2">CCM 8924</strain>
    </source>
</reference>
<comment type="caution">
    <text evidence="1">The sequence shown here is derived from an EMBL/GenBank/DDBJ whole genome shotgun (WGS) entry which is preliminary data.</text>
</comment>
<name>A0ABW1RR11_9LACO</name>
<organism evidence="1 2">
    <name type="scientific">Weissella sagaensis</name>
    <dbReference type="NCBI Taxonomy" id="2559928"/>
    <lineage>
        <taxon>Bacteria</taxon>
        <taxon>Bacillati</taxon>
        <taxon>Bacillota</taxon>
        <taxon>Bacilli</taxon>
        <taxon>Lactobacillales</taxon>
        <taxon>Lactobacillaceae</taxon>
        <taxon>Weissella</taxon>
    </lineage>
</organism>
<dbReference type="RefSeq" id="WP_240006026.1">
    <property type="nucleotide sequence ID" value="NZ_BJDT01000016.1"/>
</dbReference>
<evidence type="ECO:0000313" key="2">
    <source>
        <dbReference type="Proteomes" id="UP001596158"/>
    </source>
</evidence>
<accession>A0ABW1RR11</accession>
<sequence length="52" mass="5681">MSQFIIIGIINNLSTDFRVSINPSQSTMPAKPVQDGQAAATNFVDQWLAQTD</sequence>
<proteinExistence type="predicted"/>
<gene>
    <name evidence="1" type="ORF">ACFQGR_00245</name>
</gene>